<sequence length="118" mass="13472">MCRSASRWRISGVLGALNFWPLAIYFPAEMYLRQRNIKAWTRMWVVFQAFRAVCLVVIIVAFVGSMEGLIISERKICGGQICRPECGIMRVPDRAVIPTRYSVGSAMVRLDRGKYIPE</sequence>
<dbReference type="AlphaFoldDB" id="A0A7J7H9N9"/>
<keyword evidence="4 6" id="KW-1133">Transmembrane helix</keyword>
<keyword evidence="5 6" id="KW-0472">Membrane</keyword>
<evidence type="ECO:0000256" key="6">
    <source>
        <dbReference type="SAM" id="Phobius"/>
    </source>
</evidence>
<keyword evidence="3" id="KW-0029">Amino-acid transport</keyword>
<comment type="subcellular location">
    <subcellularLocation>
        <location evidence="1">Membrane</location>
    </subcellularLocation>
</comment>
<proteinExistence type="predicted"/>
<dbReference type="EMBL" id="JACBKZ010000006">
    <property type="protein sequence ID" value="KAF5948564.1"/>
    <property type="molecule type" value="Genomic_DNA"/>
</dbReference>
<evidence type="ECO:0000256" key="4">
    <source>
        <dbReference type="ARBA" id="ARBA00022989"/>
    </source>
</evidence>
<name>A0A7J7H9N9_CAMSI</name>
<keyword evidence="9" id="KW-1185">Reference proteome</keyword>
<evidence type="ECO:0000256" key="5">
    <source>
        <dbReference type="ARBA" id="ARBA00023136"/>
    </source>
</evidence>
<evidence type="ECO:0000256" key="1">
    <source>
        <dbReference type="ARBA" id="ARBA00004370"/>
    </source>
</evidence>
<dbReference type="Pfam" id="PF01490">
    <property type="entry name" value="Aa_trans"/>
    <property type="match status" value="1"/>
</dbReference>
<comment type="caution">
    <text evidence="8">The sequence shown here is derived from an EMBL/GenBank/DDBJ whole genome shotgun (WGS) entry which is preliminary data.</text>
</comment>
<reference evidence="9" key="1">
    <citation type="journal article" date="2020" name="Nat. Commun.">
        <title>Genome assembly of wild tea tree DASZ reveals pedigree and selection history of tea varieties.</title>
        <authorList>
            <person name="Zhang W."/>
            <person name="Zhang Y."/>
            <person name="Qiu H."/>
            <person name="Guo Y."/>
            <person name="Wan H."/>
            <person name="Zhang X."/>
            <person name="Scossa F."/>
            <person name="Alseekh S."/>
            <person name="Zhang Q."/>
            <person name="Wang P."/>
            <person name="Xu L."/>
            <person name="Schmidt M.H."/>
            <person name="Jia X."/>
            <person name="Li D."/>
            <person name="Zhu A."/>
            <person name="Guo F."/>
            <person name="Chen W."/>
            <person name="Ni D."/>
            <person name="Usadel B."/>
            <person name="Fernie A.R."/>
            <person name="Wen W."/>
        </authorList>
    </citation>
    <scope>NUCLEOTIDE SEQUENCE [LARGE SCALE GENOMIC DNA]</scope>
    <source>
        <strain evidence="9">cv. G240</strain>
    </source>
</reference>
<accession>A0A7J7H9N9</accession>
<feature type="transmembrane region" description="Helical" evidence="6">
    <location>
        <begin position="12"/>
        <end position="32"/>
    </location>
</feature>
<dbReference type="Proteomes" id="UP000593564">
    <property type="component" value="Unassembled WGS sequence"/>
</dbReference>
<feature type="domain" description="Amino acid transporter transmembrane" evidence="7">
    <location>
        <begin position="10"/>
        <end position="70"/>
    </location>
</feature>
<evidence type="ECO:0000256" key="2">
    <source>
        <dbReference type="ARBA" id="ARBA00022692"/>
    </source>
</evidence>
<keyword evidence="3" id="KW-0813">Transport</keyword>
<evidence type="ECO:0000313" key="9">
    <source>
        <dbReference type="Proteomes" id="UP000593564"/>
    </source>
</evidence>
<organism evidence="8 9">
    <name type="scientific">Camellia sinensis</name>
    <name type="common">Tea plant</name>
    <name type="synonym">Thea sinensis</name>
    <dbReference type="NCBI Taxonomy" id="4442"/>
    <lineage>
        <taxon>Eukaryota</taxon>
        <taxon>Viridiplantae</taxon>
        <taxon>Streptophyta</taxon>
        <taxon>Embryophyta</taxon>
        <taxon>Tracheophyta</taxon>
        <taxon>Spermatophyta</taxon>
        <taxon>Magnoliopsida</taxon>
        <taxon>eudicotyledons</taxon>
        <taxon>Gunneridae</taxon>
        <taxon>Pentapetalae</taxon>
        <taxon>asterids</taxon>
        <taxon>Ericales</taxon>
        <taxon>Theaceae</taxon>
        <taxon>Camellia</taxon>
    </lineage>
</organism>
<dbReference type="GO" id="GO:0016020">
    <property type="term" value="C:membrane"/>
    <property type="evidence" value="ECO:0007669"/>
    <property type="project" value="UniProtKB-SubCell"/>
</dbReference>
<dbReference type="InterPro" id="IPR013057">
    <property type="entry name" value="AA_transpt_TM"/>
</dbReference>
<dbReference type="GO" id="GO:0006865">
    <property type="term" value="P:amino acid transport"/>
    <property type="evidence" value="ECO:0007669"/>
    <property type="project" value="UniProtKB-KW"/>
</dbReference>
<keyword evidence="2 6" id="KW-0812">Transmembrane</keyword>
<evidence type="ECO:0000313" key="8">
    <source>
        <dbReference type="EMBL" id="KAF5948564.1"/>
    </source>
</evidence>
<evidence type="ECO:0000256" key="3">
    <source>
        <dbReference type="ARBA" id="ARBA00022970"/>
    </source>
</evidence>
<evidence type="ECO:0000259" key="7">
    <source>
        <dbReference type="Pfam" id="PF01490"/>
    </source>
</evidence>
<protein>
    <recommendedName>
        <fullName evidence="7">Amino acid transporter transmembrane domain-containing protein</fullName>
    </recommendedName>
</protein>
<gene>
    <name evidence="8" type="ORF">HYC85_014521</name>
</gene>
<feature type="transmembrane region" description="Helical" evidence="6">
    <location>
        <begin position="44"/>
        <end position="65"/>
    </location>
</feature>
<reference evidence="8 9" key="2">
    <citation type="submission" date="2020-07" db="EMBL/GenBank/DDBJ databases">
        <title>Genome assembly of wild tea tree DASZ reveals pedigree and selection history of tea varieties.</title>
        <authorList>
            <person name="Zhang W."/>
        </authorList>
    </citation>
    <scope>NUCLEOTIDE SEQUENCE [LARGE SCALE GENOMIC DNA]</scope>
    <source>
        <strain evidence="9">cv. G240</strain>
        <tissue evidence="8">Leaf</tissue>
    </source>
</reference>